<dbReference type="EMBL" id="JALJOS010000006">
    <property type="protein sequence ID" value="KAK9837723.1"/>
    <property type="molecule type" value="Genomic_DNA"/>
</dbReference>
<evidence type="ECO:0000259" key="3">
    <source>
        <dbReference type="Pfam" id="PF02431"/>
    </source>
</evidence>
<dbReference type="PANTHER" id="PTHR47698:SF2">
    <property type="entry name" value="FATTY-ACID-BINDING PROTEIN 3, CHLOROPLASTIC"/>
    <property type="match status" value="1"/>
</dbReference>
<comment type="caution">
    <text evidence="4">The sequence shown here is derived from an EMBL/GenBank/DDBJ whole genome shotgun (WGS) entry which is preliminary data.</text>
</comment>
<dbReference type="Gene3D" id="3.50.70.10">
    <property type="match status" value="1"/>
</dbReference>
<evidence type="ECO:0000256" key="1">
    <source>
        <dbReference type="ARBA" id="ARBA00007166"/>
    </source>
</evidence>
<evidence type="ECO:0000313" key="5">
    <source>
        <dbReference type="Proteomes" id="UP001438707"/>
    </source>
</evidence>
<dbReference type="Gene3D" id="1.10.890.20">
    <property type="match status" value="1"/>
</dbReference>
<reference evidence="4 5" key="1">
    <citation type="journal article" date="2024" name="Nat. Commun.">
        <title>Phylogenomics reveals the evolutionary origins of lichenization in chlorophyte algae.</title>
        <authorList>
            <person name="Puginier C."/>
            <person name="Libourel C."/>
            <person name="Otte J."/>
            <person name="Skaloud P."/>
            <person name="Haon M."/>
            <person name="Grisel S."/>
            <person name="Petersen M."/>
            <person name="Berrin J.G."/>
            <person name="Delaux P.M."/>
            <person name="Dal Grande F."/>
            <person name="Keller J."/>
        </authorList>
    </citation>
    <scope>NUCLEOTIDE SEQUENCE [LARGE SCALE GENOMIC DNA]</scope>
    <source>
        <strain evidence="4 5">SAG 2145</strain>
    </source>
</reference>
<dbReference type="InterPro" id="IPR016087">
    <property type="entry name" value="Chalcone_isomerase"/>
</dbReference>
<dbReference type="SUPFAM" id="SSF54626">
    <property type="entry name" value="Chalcone isomerase"/>
    <property type="match status" value="1"/>
</dbReference>
<sequence>MSSYLSVPVCTCGHPRPARNGPARAQLPGLHRTLTTQLASRTQAPLQSGGLQCSRQRRTSFHTTCNAVGTVKDQATGVEFPAVTHFWEGEAFRSLGAAARQKKIAFVGVKVYAITLYVEGGRAARELGVRKRGGFFQDAGTEEYADALVDGAFSKLIQVQLVRNVDGDTFFGALQEALEPRLRLSGDMKPLEQMKAFFAGQNFQKGLNILMLVRPEGVLELVTGQAGSSFVEVRPSLRVESATLCRALLEVYLGNAAVIPEARATWAKGAQVLMQNEEERRSNRKGGGG</sequence>
<dbReference type="PANTHER" id="PTHR47698">
    <property type="entry name" value="FATTY-ACID-BINDING PROTEIN 3, CHLOROPLASTIC"/>
    <property type="match status" value="1"/>
</dbReference>
<dbReference type="AlphaFoldDB" id="A0AAW1RWG1"/>
<dbReference type="Proteomes" id="UP001438707">
    <property type="component" value="Unassembled WGS sequence"/>
</dbReference>
<organism evidence="4 5">
    <name type="scientific">Apatococcus lobatus</name>
    <dbReference type="NCBI Taxonomy" id="904363"/>
    <lineage>
        <taxon>Eukaryota</taxon>
        <taxon>Viridiplantae</taxon>
        <taxon>Chlorophyta</taxon>
        <taxon>core chlorophytes</taxon>
        <taxon>Trebouxiophyceae</taxon>
        <taxon>Chlorellales</taxon>
        <taxon>Chlorellaceae</taxon>
        <taxon>Apatococcus</taxon>
    </lineage>
</organism>
<dbReference type="Pfam" id="PF02431">
    <property type="entry name" value="Chalcone"/>
    <property type="match status" value="1"/>
</dbReference>
<dbReference type="GO" id="GO:0016872">
    <property type="term" value="F:intramolecular lyase activity"/>
    <property type="evidence" value="ECO:0007669"/>
    <property type="project" value="InterPro"/>
</dbReference>
<keyword evidence="5" id="KW-1185">Reference proteome</keyword>
<protein>
    <recommendedName>
        <fullName evidence="2">Chalcone-flavonone isomerase family protein</fullName>
    </recommendedName>
</protein>
<gene>
    <name evidence="4" type="ORF">WJX74_003780</name>
</gene>
<dbReference type="InterPro" id="IPR036298">
    <property type="entry name" value="Chalcone_isomerase_sf"/>
</dbReference>
<evidence type="ECO:0000313" key="4">
    <source>
        <dbReference type="EMBL" id="KAK9837723.1"/>
    </source>
</evidence>
<evidence type="ECO:0000256" key="2">
    <source>
        <dbReference type="RuleBase" id="RU361158"/>
    </source>
</evidence>
<dbReference type="InterPro" id="IPR016088">
    <property type="entry name" value="Chalcone_isomerase_3-sand"/>
</dbReference>
<dbReference type="InterPro" id="IPR016089">
    <property type="entry name" value="Chalcone_isomerase_bundle_sf"/>
</dbReference>
<name>A0AAW1RWG1_9CHLO</name>
<accession>A0AAW1RWG1</accession>
<comment type="similarity">
    <text evidence="1 2">Belongs to the chalcone isomerase family.</text>
</comment>
<proteinExistence type="inferred from homology"/>
<feature type="domain" description="Chalcone isomerase" evidence="3">
    <location>
        <begin position="91"/>
        <end position="268"/>
    </location>
</feature>